<sequence>MKLPITIEYNSGESETFTAQPPEWAKWEQKTGNTISQAREKVGMFDLLFLAWHAMKREAAGKPVKSFDVWCETVADIIVGDEVPKVIPPEA</sequence>
<dbReference type="EMBL" id="LR797510">
    <property type="protein sequence ID" value="CAB4222155.1"/>
    <property type="molecule type" value="Genomic_DNA"/>
</dbReference>
<proteinExistence type="predicted"/>
<evidence type="ECO:0000313" key="1">
    <source>
        <dbReference type="EMBL" id="CAB4222155.1"/>
    </source>
</evidence>
<protein>
    <submittedName>
        <fullName evidence="1">Uncharacterized protein</fullName>
    </submittedName>
</protein>
<gene>
    <name evidence="1" type="ORF">UFOVP1656_13</name>
</gene>
<reference evidence="1" key="1">
    <citation type="submission" date="2020-05" db="EMBL/GenBank/DDBJ databases">
        <authorList>
            <person name="Chiriac C."/>
            <person name="Salcher M."/>
            <person name="Ghai R."/>
            <person name="Kavagutti S V."/>
        </authorList>
    </citation>
    <scope>NUCLEOTIDE SEQUENCE</scope>
</reference>
<accession>A0A6J5T329</accession>
<name>A0A6J5T329_9CAUD</name>
<organism evidence="1">
    <name type="scientific">uncultured Caudovirales phage</name>
    <dbReference type="NCBI Taxonomy" id="2100421"/>
    <lineage>
        <taxon>Viruses</taxon>
        <taxon>Duplodnaviria</taxon>
        <taxon>Heunggongvirae</taxon>
        <taxon>Uroviricota</taxon>
        <taxon>Caudoviricetes</taxon>
        <taxon>Peduoviridae</taxon>
        <taxon>Maltschvirus</taxon>
        <taxon>Maltschvirus maltsch</taxon>
    </lineage>
</organism>